<dbReference type="Proteomes" id="UP000677668">
    <property type="component" value="Chromosome 1"/>
</dbReference>
<evidence type="ECO:0000259" key="6">
    <source>
        <dbReference type="PROSITE" id="PS50977"/>
    </source>
</evidence>
<dbReference type="PROSITE" id="PS01081">
    <property type="entry name" value="HTH_TETR_1"/>
    <property type="match status" value="1"/>
</dbReference>
<dbReference type="SUPFAM" id="SSF46689">
    <property type="entry name" value="Homeodomain-like"/>
    <property type="match status" value="1"/>
</dbReference>
<reference evidence="7 8" key="1">
    <citation type="submission" date="2021-03" db="EMBL/GenBank/DDBJ databases">
        <title>Genomic and phenotypic characterization of Chloracidobacterium isolates provides evidence for multiple species.</title>
        <authorList>
            <person name="Saini M.K."/>
            <person name="Costas A.M.G."/>
            <person name="Tank M."/>
            <person name="Bryant D.A."/>
        </authorList>
    </citation>
    <scope>NUCLEOTIDE SEQUENCE [LARGE SCALE GENOMIC DNA]</scope>
    <source>
        <strain evidence="7 8">N</strain>
    </source>
</reference>
<dbReference type="InterPro" id="IPR015292">
    <property type="entry name" value="Tscrpt_reg_YbiH_C"/>
</dbReference>
<dbReference type="InterPro" id="IPR009057">
    <property type="entry name" value="Homeodomain-like_sf"/>
</dbReference>
<organism evidence="7 8">
    <name type="scientific">Chloracidobacterium sp. N</name>
    <dbReference type="NCBI Taxonomy" id="2821540"/>
    <lineage>
        <taxon>Bacteria</taxon>
        <taxon>Pseudomonadati</taxon>
        <taxon>Acidobacteriota</taxon>
        <taxon>Terriglobia</taxon>
        <taxon>Terriglobales</taxon>
        <taxon>Acidobacteriaceae</taxon>
        <taxon>Chloracidobacterium</taxon>
        <taxon>Chloracidobacterium aggregatum</taxon>
    </lineage>
</organism>
<keyword evidence="3" id="KW-0804">Transcription</keyword>
<gene>
    <name evidence="7" type="ORF">J8C05_04165</name>
</gene>
<name>A0ABX8B4J7_9BACT</name>
<dbReference type="RefSeq" id="WP_211422927.1">
    <property type="nucleotide sequence ID" value="NZ_CP072642.1"/>
</dbReference>
<dbReference type="InterPro" id="IPR036271">
    <property type="entry name" value="Tet_transcr_reg_TetR-rel_C_sf"/>
</dbReference>
<dbReference type="InterPro" id="IPR050109">
    <property type="entry name" value="HTH-type_TetR-like_transc_reg"/>
</dbReference>
<evidence type="ECO:0000256" key="1">
    <source>
        <dbReference type="ARBA" id="ARBA00023015"/>
    </source>
</evidence>
<dbReference type="Pfam" id="PF00440">
    <property type="entry name" value="TetR_N"/>
    <property type="match status" value="1"/>
</dbReference>
<evidence type="ECO:0000256" key="5">
    <source>
        <dbReference type="SAM" id="MobiDB-lite"/>
    </source>
</evidence>
<dbReference type="PANTHER" id="PTHR30055">
    <property type="entry name" value="HTH-TYPE TRANSCRIPTIONAL REGULATOR RUTR"/>
    <property type="match status" value="1"/>
</dbReference>
<dbReference type="PRINTS" id="PR00455">
    <property type="entry name" value="HTHTETR"/>
</dbReference>
<feature type="DNA-binding region" description="H-T-H motif" evidence="4">
    <location>
        <begin position="56"/>
        <end position="75"/>
    </location>
</feature>
<keyword evidence="8" id="KW-1185">Reference proteome</keyword>
<dbReference type="EMBL" id="CP072642">
    <property type="protein sequence ID" value="QUV94650.1"/>
    <property type="molecule type" value="Genomic_DNA"/>
</dbReference>
<dbReference type="SUPFAM" id="SSF48498">
    <property type="entry name" value="Tetracyclin repressor-like, C-terminal domain"/>
    <property type="match status" value="1"/>
</dbReference>
<protein>
    <submittedName>
        <fullName evidence="7">CerR family C-terminal domain-containing protein</fullName>
    </submittedName>
</protein>
<dbReference type="Gene3D" id="1.10.357.10">
    <property type="entry name" value="Tetracycline Repressor, domain 2"/>
    <property type="match status" value="1"/>
</dbReference>
<dbReference type="PANTHER" id="PTHR30055:SF234">
    <property type="entry name" value="HTH-TYPE TRANSCRIPTIONAL REGULATOR BETI"/>
    <property type="match status" value="1"/>
</dbReference>
<dbReference type="Pfam" id="PF09209">
    <property type="entry name" value="CecR_C"/>
    <property type="match status" value="1"/>
</dbReference>
<feature type="region of interest" description="Disordered" evidence="5">
    <location>
        <begin position="246"/>
        <end position="268"/>
    </location>
</feature>
<evidence type="ECO:0000256" key="4">
    <source>
        <dbReference type="PROSITE-ProRule" id="PRU00335"/>
    </source>
</evidence>
<feature type="domain" description="HTH tetR-type" evidence="6">
    <location>
        <begin position="33"/>
        <end position="93"/>
    </location>
</feature>
<sequence length="268" mass="29382">MAQANAGRQAVDAVNTLKPPKRKAKRAAEGETADAKTRLLVVAERMFAERGFACTSVRDLAAEAGVNIAAVNYHFRSKEELYLETLRYAMRRSKDITPRFARILRQAQQVGTPEAAQQGIVHFIETFISHLYGQPAGTDYSAALMSHEMLHPTGALDIVVQEFIQPRFEILMALIRLARPDLKPDLDVAFHAFSIVGQCLHMHFCRPIVLQLTGEGKLTARFLRRMARHIAGFSIRGLAAVPPRLAGTPGAGGETESHPESNADSSAA</sequence>
<accession>A0ABX8B4J7</accession>
<dbReference type="InterPro" id="IPR023772">
    <property type="entry name" value="DNA-bd_HTH_TetR-type_CS"/>
</dbReference>
<evidence type="ECO:0000313" key="8">
    <source>
        <dbReference type="Proteomes" id="UP000677668"/>
    </source>
</evidence>
<evidence type="ECO:0000256" key="3">
    <source>
        <dbReference type="ARBA" id="ARBA00023163"/>
    </source>
</evidence>
<feature type="region of interest" description="Disordered" evidence="5">
    <location>
        <begin position="1"/>
        <end position="30"/>
    </location>
</feature>
<keyword evidence="2 4" id="KW-0238">DNA-binding</keyword>
<keyword evidence="1" id="KW-0805">Transcription regulation</keyword>
<dbReference type="InterPro" id="IPR001647">
    <property type="entry name" value="HTH_TetR"/>
</dbReference>
<evidence type="ECO:0000256" key="2">
    <source>
        <dbReference type="ARBA" id="ARBA00023125"/>
    </source>
</evidence>
<dbReference type="Gene3D" id="1.10.10.60">
    <property type="entry name" value="Homeodomain-like"/>
    <property type="match status" value="1"/>
</dbReference>
<evidence type="ECO:0000313" key="7">
    <source>
        <dbReference type="EMBL" id="QUV94650.1"/>
    </source>
</evidence>
<proteinExistence type="predicted"/>
<dbReference type="PROSITE" id="PS50977">
    <property type="entry name" value="HTH_TETR_2"/>
    <property type="match status" value="1"/>
</dbReference>